<proteinExistence type="predicted"/>
<dbReference type="EMBL" id="KZ301978">
    <property type="protein sequence ID" value="PFH52523.1"/>
    <property type="molecule type" value="Genomic_DNA"/>
</dbReference>
<feature type="compositionally biased region" description="Low complexity" evidence="5">
    <location>
        <begin position="70"/>
        <end position="82"/>
    </location>
</feature>
<feature type="transmembrane region" description="Helical" evidence="6">
    <location>
        <begin position="292"/>
        <end position="309"/>
    </location>
</feature>
<accession>A0A2A9NXL2</accession>
<dbReference type="Pfam" id="PF05653">
    <property type="entry name" value="Mg_trans_NIPA"/>
    <property type="match status" value="1"/>
</dbReference>
<evidence type="ECO:0008006" key="9">
    <source>
        <dbReference type="Google" id="ProtNLM"/>
    </source>
</evidence>
<comment type="subcellular location">
    <subcellularLocation>
        <location evidence="1">Membrane</location>
        <topology evidence="1">Multi-pass membrane protein</topology>
    </subcellularLocation>
</comment>
<feature type="transmembrane region" description="Helical" evidence="6">
    <location>
        <begin position="394"/>
        <end position="412"/>
    </location>
</feature>
<evidence type="ECO:0000256" key="3">
    <source>
        <dbReference type="ARBA" id="ARBA00022989"/>
    </source>
</evidence>
<sequence>MHDAPQITKSTLIGILVAISGNILISFALNLQKLAHRRLANGPLVHNQRHTNAGNSGIQTPTLDHAVNLQRRPPNGQQQRRNSAITTSSNTIPFPSDITARLEYGTIPQLQSPKPPTTPNISAPSTLMSGPSDAEDVTLLGRASPMQRPGERDWEESRYLKSKLWWSGFLLMNVGEAGNFISYAFAPASVVAPLGTVNKSLRAFLCSIQFYNIVPAKQSYMFGVKRDLLGILLAVIGTVTVVLASNPSGDKMDPDILLRSIVQLPFIIYSSCYAAGALVLATLSHGGTGSKFVFVDVGLCALFGGFTVLSTKALSTLLANEWLDAFTKLITYPILFVLIATGVGQIRYLNRALMRFDSKVVIPIQFVLFTLSAILGSAILYGDFRKASFDQVVMFLYGVTATFTGVFIIAWAPNNPKNQPKDATIEPRDLPSFDNSRPDLSRGRLLVVTNGVNEVANLRSRRNTLNIMGFSPAKHLLLIRSLSPENSDGYGFNDDLERNCTTADTPNNQSRATPVQHHLHNNMLLLDTCEDGMNGRRENVEG</sequence>
<feature type="region of interest" description="Disordered" evidence="5">
    <location>
        <begin position="68"/>
        <end position="90"/>
    </location>
</feature>
<evidence type="ECO:0000256" key="1">
    <source>
        <dbReference type="ARBA" id="ARBA00004141"/>
    </source>
</evidence>
<keyword evidence="2 6" id="KW-0812">Transmembrane</keyword>
<dbReference type="GO" id="GO:0015095">
    <property type="term" value="F:magnesium ion transmembrane transporter activity"/>
    <property type="evidence" value="ECO:0007669"/>
    <property type="project" value="InterPro"/>
</dbReference>
<keyword evidence="3 6" id="KW-1133">Transmembrane helix</keyword>
<evidence type="ECO:0000313" key="7">
    <source>
        <dbReference type="EMBL" id="PFH52523.1"/>
    </source>
</evidence>
<dbReference type="AlphaFoldDB" id="A0A2A9NXL2"/>
<evidence type="ECO:0000256" key="2">
    <source>
        <dbReference type="ARBA" id="ARBA00022692"/>
    </source>
</evidence>
<dbReference type="InterPro" id="IPR008521">
    <property type="entry name" value="Mg_trans_NIPA"/>
</dbReference>
<dbReference type="OrthoDB" id="165382at2759"/>
<evidence type="ECO:0000256" key="5">
    <source>
        <dbReference type="SAM" id="MobiDB-lite"/>
    </source>
</evidence>
<reference evidence="7 8" key="1">
    <citation type="submission" date="2014-02" db="EMBL/GenBank/DDBJ databases">
        <title>Transposable element dynamics among asymbiotic and ectomycorrhizal Amanita fungi.</title>
        <authorList>
            <consortium name="DOE Joint Genome Institute"/>
            <person name="Hess J."/>
            <person name="Skrede I."/>
            <person name="Wolfe B."/>
            <person name="LaButti K."/>
            <person name="Ohm R.A."/>
            <person name="Grigoriev I.V."/>
            <person name="Pringle A."/>
        </authorList>
    </citation>
    <scope>NUCLEOTIDE SEQUENCE [LARGE SCALE GENOMIC DNA]</scope>
    <source>
        <strain evidence="7 8">SKay4041</strain>
    </source>
</reference>
<feature type="transmembrane region" description="Helical" evidence="6">
    <location>
        <begin position="329"/>
        <end position="348"/>
    </location>
</feature>
<dbReference type="PANTHER" id="PTHR12570">
    <property type="match status" value="1"/>
</dbReference>
<feature type="transmembrane region" description="Helical" evidence="6">
    <location>
        <begin position="256"/>
        <end position="280"/>
    </location>
</feature>
<dbReference type="GO" id="GO:0016020">
    <property type="term" value="C:membrane"/>
    <property type="evidence" value="ECO:0007669"/>
    <property type="project" value="UniProtKB-SubCell"/>
</dbReference>
<feature type="transmembrane region" description="Helical" evidence="6">
    <location>
        <begin position="227"/>
        <end position="244"/>
    </location>
</feature>
<feature type="transmembrane region" description="Helical" evidence="6">
    <location>
        <begin position="360"/>
        <end position="382"/>
    </location>
</feature>
<evidence type="ECO:0000256" key="6">
    <source>
        <dbReference type="SAM" id="Phobius"/>
    </source>
</evidence>
<keyword evidence="4 6" id="KW-0472">Membrane</keyword>
<feature type="transmembrane region" description="Helical" evidence="6">
    <location>
        <begin position="12"/>
        <end position="31"/>
    </location>
</feature>
<dbReference type="PANTHER" id="PTHR12570:SF65">
    <property type="entry name" value="MAGNESIUM TRANSPORTER NIPA9-RELATED"/>
    <property type="match status" value="1"/>
</dbReference>
<evidence type="ECO:0000256" key="4">
    <source>
        <dbReference type="ARBA" id="ARBA00023136"/>
    </source>
</evidence>
<protein>
    <recommendedName>
        <fullName evidence="9">DUF803-domain-containing protein</fullName>
    </recommendedName>
</protein>
<evidence type="ECO:0000313" key="8">
    <source>
        <dbReference type="Proteomes" id="UP000242287"/>
    </source>
</evidence>
<gene>
    <name evidence="7" type="ORF">AMATHDRAFT_1930</name>
</gene>
<dbReference type="Proteomes" id="UP000242287">
    <property type="component" value="Unassembled WGS sequence"/>
</dbReference>
<keyword evidence="8" id="KW-1185">Reference proteome</keyword>
<organism evidence="7 8">
    <name type="scientific">Amanita thiersii Skay4041</name>
    <dbReference type="NCBI Taxonomy" id="703135"/>
    <lineage>
        <taxon>Eukaryota</taxon>
        <taxon>Fungi</taxon>
        <taxon>Dikarya</taxon>
        <taxon>Basidiomycota</taxon>
        <taxon>Agaricomycotina</taxon>
        <taxon>Agaricomycetes</taxon>
        <taxon>Agaricomycetidae</taxon>
        <taxon>Agaricales</taxon>
        <taxon>Pluteineae</taxon>
        <taxon>Amanitaceae</taxon>
        <taxon>Amanita</taxon>
    </lineage>
</organism>
<name>A0A2A9NXL2_9AGAR</name>